<feature type="repeat" description="PPR" evidence="2">
    <location>
        <begin position="850"/>
        <end position="884"/>
    </location>
</feature>
<feature type="repeat" description="PPR" evidence="2">
    <location>
        <begin position="1060"/>
        <end position="1094"/>
    </location>
</feature>
<sequence>MSLQFDALVAIYRRVLAAGSSWEEHRETRRKAIDHDKDTFGGLSLDNLKCCNDTFDGFRASNFDGSLPSDRRKGCHRRCPIRSSEEVLSPAADRAALFDSPSPTPSCKMVSASREMAVYCFDTLVAHYNSEHVPPPAFEEGQHPLFVTWKKAVNGAEPYLRGCIGTLEAHCIIRGFRDYALTSALRDHRFPPIQAKELPYLECTVSILTDYESALDYLDWEIGKHGLIIEFTDPHYNMRLSATYLPEVAAHEGWTKIVTIDSLMRKAGFDGAINESLRKRVHVTRYQITLYTMHYSDYASYVKTIRGAAPAINGAKPFYRFDSPQRSNSSNWPNDTAYTEATSAASATTFSGPSTPLHADAATIRSQTSTVGRSLSLEPASYSRYLGSSTSIRKRFRLPRGIPGLPRLSTSEALDLPEESFDSVIYTLPSPRYPRFCSPLPCFWALPEHAPRLGCEGSSNRDRWEFTRAWVRGRMQECAKAGNLTDSLSFLRLLVPSILDYNGLLYRYLRSGHVSVDALGNLFAEMKRFGPRPNVWTFNILFNGLCTLGYLEDAFYVLEEMWSHGFVPSFVSLRKLMKKSLASGSLELSLQVLRLMLNLNYFPTFQDVSNLIINLIRSNKICQAYQAFSILLGKGFVPNVYTCNSILFDLCKSYRSDVALSLFYCLRKKGFSPNIYSYTAVILGFSKQGLWNEAYCFLKLMRSEGCMPTVVTYTILIKNLCRDGKLKEAFGILETMDKEGCPPDLVTCNVLLHALCGHNAITEAHDFIQIMEEKGYLLDQFSWCALAGGLLRAGLVENSIDLLQKIILVGNQTVDVVTWNIYFHSLCCNNNVKKVLDMAESMIEKGFTPTTSTYNIILKGLCTGQNTDEALEFLDSFARGGNGPDLVSFNTILSAACKQGDSSMIRRVLTRMDVEGFNLDIVGMTCLMQYFSKAGRLSESFRLVKYMILHGHLPSTTTCNVLLHSLCKKGFLAHAYRMFHEFKSMKTFPDTTSYNILIHASIRKADYSSMKCLLTDMYREGLLPDATTYGSLSYGLCRKGRISAAVCLEPWMLESGVIPNISYYNTILGAAFRTGRLWDVLLILVKMEIEGFEPDAISYKLFKRKMDKGGRRGFPKAMKILEILMNKQGTGLGL</sequence>
<dbReference type="GO" id="GO:0005739">
    <property type="term" value="C:mitochondrion"/>
    <property type="evidence" value="ECO:0007669"/>
    <property type="project" value="TreeGrafter"/>
</dbReference>
<feature type="domain" description="AMMECR1" evidence="3">
    <location>
        <begin position="105"/>
        <end position="302"/>
    </location>
</feature>
<feature type="repeat" description="PPR" evidence="2">
    <location>
        <begin position="920"/>
        <end position="954"/>
    </location>
</feature>
<feature type="repeat" description="PPR" evidence="2">
    <location>
        <begin position="815"/>
        <end position="849"/>
    </location>
</feature>
<accession>A0A9E7EH97</accession>
<protein>
    <submittedName>
        <fullName evidence="4">PfkB family carbohydrate kinase</fullName>
    </submittedName>
</protein>
<dbReference type="SUPFAM" id="SSF143447">
    <property type="entry name" value="AMMECR1-like"/>
    <property type="match status" value="1"/>
</dbReference>
<dbReference type="GO" id="GO:0003729">
    <property type="term" value="F:mRNA binding"/>
    <property type="evidence" value="ECO:0007669"/>
    <property type="project" value="TreeGrafter"/>
</dbReference>
<dbReference type="InterPro" id="IPR027485">
    <property type="entry name" value="AMMECR1_N"/>
</dbReference>
<dbReference type="NCBIfam" id="TIGR00296">
    <property type="entry name" value="TIGR00296 family protein"/>
    <property type="match status" value="1"/>
</dbReference>
<evidence type="ECO:0000313" key="5">
    <source>
        <dbReference type="Proteomes" id="UP001055439"/>
    </source>
</evidence>
<dbReference type="Pfam" id="PF01535">
    <property type="entry name" value="PPR"/>
    <property type="match status" value="3"/>
</dbReference>
<dbReference type="Proteomes" id="UP001055439">
    <property type="component" value="Chromosome 10"/>
</dbReference>
<feature type="repeat" description="PPR" evidence="2">
    <location>
        <begin position="744"/>
        <end position="778"/>
    </location>
</feature>
<evidence type="ECO:0000259" key="3">
    <source>
        <dbReference type="PROSITE" id="PS51112"/>
    </source>
</evidence>
<dbReference type="Pfam" id="PF12854">
    <property type="entry name" value="PPR_1"/>
    <property type="match status" value="1"/>
</dbReference>
<dbReference type="GO" id="GO:0006396">
    <property type="term" value="P:RNA processing"/>
    <property type="evidence" value="ECO:0007669"/>
    <property type="project" value="TreeGrafter"/>
</dbReference>
<reference evidence="4" key="1">
    <citation type="submission" date="2022-05" db="EMBL/GenBank/DDBJ databases">
        <title>The Musa troglodytarum L. genome provides insights into the mechanism of non-climacteric behaviour and enrichment of carotenoids.</title>
        <authorList>
            <person name="Wang J."/>
        </authorList>
    </citation>
    <scope>NUCLEOTIDE SEQUENCE</scope>
    <source>
        <tissue evidence="4">Leaf</tissue>
    </source>
</reference>
<dbReference type="InterPro" id="IPR011990">
    <property type="entry name" value="TPR-like_helical_dom_sf"/>
</dbReference>
<name>A0A9E7EH97_9LILI</name>
<dbReference type="PANTHER" id="PTHR47934">
    <property type="entry name" value="PENTATRICOPEPTIDE REPEAT-CONTAINING PROTEIN PET309, MITOCHONDRIAL"/>
    <property type="match status" value="1"/>
</dbReference>
<keyword evidence="4" id="KW-0418">Kinase</keyword>
<dbReference type="NCBIfam" id="TIGR00756">
    <property type="entry name" value="PPR"/>
    <property type="match status" value="7"/>
</dbReference>
<dbReference type="PROSITE" id="PS51375">
    <property type="entry name" value="PPR"/>
    <property type="match status" value="13"/>
</dbReference>
<evidence type="ECO:0000256" key="2">
    <source>
        <dbReference type="PROSITE-ProRule" id="PRU00708"/>
    </source>
</evidence>
<feature type="repeat" description="PPR" evidence="2">
    <location>
        <begin position="674"/>
        <end position="708"/>
    </location>
</feature>
<dbReference type="AlphaFoldDB" id="A0A9E7EH97"/>
<dbReference type="InterPro" id="IPR002885">
    <property type="entry name" value="PPR_rpt"/>
</dbReference>
<feature type="repeat" description="PPR" evidence="2">
    <location>
        <begin position="709"/>
        <end position="743"/>
    </location>
</feature>
<dbReference type="Gene3D" id="1.25.40.10">
    <property type="entry name" value="Tetratricopeptide repeat domain"/>
    <property type="match status" value="5"/>
</dbReference>
<evidence type="ECO:0000256" key="1">
    <source>
        <dbReference type="ARBA" id="ARBA00022737"/>
    </source>
</evidence>
<dbReference type="Pfam" id="PF13041">
    <property type="entry name" value="PPR_2"/>
    <property type="match status" value="3"/>
</dbReference>
<feature type="repeat" description="PPR" evidence="2">
    <location>
        <begin position="534"/>
        <end position="568"/>
    </location>
</feature>
<dbReference type="GO" id="GO:0016301">
    <property type="term" value="F:kinase activity"/>
    <property type="evidence" value="ECO:0007669"/>
    <property type="project" value="UniProtKB-KW"/>
</dbReference>
<feature type="repeat" description="PPR" evidence="2">
    <location>
        <begin position="885"/>
        <end position="919"/>
    </location>
</feature>
<feature type="repeat" description="PPR" evidence="2">
    <location>
        <begin position="1025"/>
        <end position="1059"/>
    </location>
</feature>
<dbReference type="GO" id="GO:0007005">
    <property type="term" value="P:mitochondrion organization"/>
    <property type="evidence" value="ECO:0007669"/>
    <property type="project" value="TreeGrafter"/>
</dbReference>
<dbReference type="InterPro" id="IPR023473">
    <property type="entry name" value="AMMECR1"/>
</dbReference>
<dbReference type="InterPro" id="IPR051114">
    <property type="entry name" value="Mito_RNA_Proc_CCM1"/>
</dbReference>
<gene>
    <name evidence="4" type="ORF">MUK42_03529</name>
</gene>
<dbReference type="OrthoDB" id="185373at2759"/>
<dbReference type="PANTHER" id="PTHR47934:SF6">
    <property type="entry name" value="MITOCHONDRIAL GROUP I INTRON SPLICING FACTOR CCM1-RELATED"/>
    <property type="match status" value="1"/>
</dbReference>
<dbReference type="Pfam" id="PF01871">
    <property type="entry name" value="AMMECR1"/>
    <property type="match status" value="1"/>
</dbReference>
<dbReference type="EMBL" id="CP097503">
    <property type="protein sequence ID" value="URD77284.1"/>
    <property type="molecule type" value="Genomic_DNA"/>
</dbReference>
<dbReference type="InterPro" id="IPR036071">
    <property type="entry name" value="AMMECR1_dom_sf"/>
</dbReference>
<keyword evidence="1" id="KW-0677">Repeat</keyword>
<dbReference type="Pfam" id="PF13812">
    <property type="entry name" value="PPR_3"/>
    <property type="match status" value="1"/>
</dbReference>
<feature type="repeat" description="PPR" evidence="2">
    <location>
        <begin position="955"/>
        <end position="989"/>
    </location>
</feature>
<keyword evidence="5" id="KW-1185">Reference proteome</keyword>
<proteinExistence type="predicted"/>
<dbReference type="PROSITE" id="PS51112">
    <property type="entry name" value="AMMECR1"/>
    <property type="match status" value="1"/>
</dbReference>
<dbReference type="InterPro" id="IPR002733">
    <property type="entry name" value="AMMECR1_domain"/>
</dbReference>
<keyword evidence="4" id="KW-0808">Transferase</keyword>
<organism evidence="4 5">
    <name type="scientific">Musa troglodytarum</name>
    <name type="common">fe'i banana</name>
    <dbReference type="NCBI Taxonomy" id="320322"/>
    <lineage>
        <taxon>Eukaryota</taxon>
        <taxon>Viridiplantae</taxon>
        <taxon>Streptophyta</taxon>
        <taxon>Embryophyta</taxon>
        <taxon>Tracheophyta</taxon>
        <taxon>Spermatophyta</taxon>
        <taxon>Magnoliopsida</taxon>
        <taxon>Liliopsida</taxon>
        <taxon>Zingiberales</taxon>
        <taxon>Musaceae</taxon>
        <taxon>Musa</taxon>
    </lineage>
</organism>
<evidence type="ECO:0000313" key="4">
    <source>
        <dbReference type="EMBL" id="URD77284.1"/>
    </source>
</evidence>
<feature type="repeat" description="PPR" evidence="2">
    <location>
        <begin position="990"/>
        <end position="1024"/>
    </location>
</feature>
<feature type="repeat" description="PPR" evidence="2">
    <location>
        <begin position="639"/>
        <end position="673"/>
    </location>
</feature>
<dbReference type="Gene3D" id="3.30.700.20">
    <property type="entry name" value="Hypothetical protein ph0010, domain 1"/>
    <property type="match status" value="1"/>
</dbReference>